<dbReference type="FunCoup" id="H0W1R7">
    <property type="interactions" value="337"/>
</dbReference>
<reference evidence="2" key="3">
    <citation type="submission" date="2025-09" db="UniProtKB">
        <authorList>
            <consortium name="Ensembl"/>
        </authorList>
    </citation>
    <scope>IDENTIFICATION</scope>
    <source>
        <strain evidence="2">2N</strain>
    </source>
</reference>
<dbReference type="Ensembl" id="ENSCPOT00000027994.2">
    <property type="protein sequence ID" value="ENSCPOP00000016907.2"/>
    <property type="gene ID" value="ENSCPOG00000027134.2"/>
</dbReference>
<reference evidence="2" key="2">
    <citation type="submission" date="2025-08" db="UniProtKB">
        <authorList>
            <consortium name="Ensembl"/>
        </authorList>
    </citation>
    <scope>IDENTIFICATION</scope>
    <source>
        <strain evidence="2">2N</strain>
    </source>
</reference>
<evidence type="ECO:0000313" key="3">
    <source>
        <dbReference type="Proteomes" id="UP000005447"/>
    </source>
</evidence>
<protein>
    <submittedName>
        <fullName evidence="2">Uncharacterized protein</fullName>
    </submittedName>
</protein>
<feature type="chain" id="PRO_5012067833" evidence="1">
    <location>
        <begin position="24"/>
        <end position="103"/>
    </location>
</feature>
<dbReference type="OMA" id="IFYFNIR"/>
<dbReference type="AlphaFoldDB" id="H0W1R7"/>
<dbReference type="HOGENOM" id="CLU_171487_0_0_1"/>
<keyword evidence="3" id="KW-1185">Reference proteome</keyword>
<dbReference type="InParanoid" id="H0W1R7"/>
<feature type="signal peptide" evidence="1">
    <location>
        <begin position="1"/>
        <end position="23"/>
    </location>
</feature>
<name>H0W1R7_CAVPO</name>
<accession>H0W1R7</accession>
<reference evidence="3" key="1">
    <citation type="journal article" date="2011" name="Nature">
        <title>A high-resolution map of human evolutionary constraint using 29 mammals.</title>
        <authorList>
            <person name="Lindblad-Toh K."/>
            <person name="Garber M."/>
            <person name="Zuk O."/>
            <person name="Lin M.F."/>
            <person name="Parker B.J."/>
            <person name="Washietl S."/>
            <person name="Kheradpour P."/>
            <person name="Ernst J."/>
            <person name="Jordan G."/>
            <person name="Mauceli E."/>
            <person name="Ward L.D."/>
            <person name="Lowe C.B."/>
            <person name="Holloway A.K."/>
            <person name="Clamp M."/>
            <person name="Gnerre S."/>
            <person name="Alfoldi J."/>
            <person name="Beal K."/>
            <person name="Chang J."/>
            <person name="Clawson H."/>
            <person name="Cuff J."/>
            <person name="Di Palma F."/>
            <person name="Fitzgerald S."/>
            <person name="Flicek P."/>
            <person name="Guttman M."/>
            <person name="Hubisz M.J."/>
            <person name="Jaffe D.B."/>
            <person name="Jungreis I."/>
            <person name="Kent W.J."/>
            <person name="Kostka D."/>
            <person name="Lara M."/>
            <person name="Martins A.L."/>
            <person name="Massingham T."/>
            <person name="Moltke I."/>
            <person name="Raney B.J."/>
            <person name="Rasmussen M.D."/>
            <person name="Robinson J."/>
            <person name="Stark A."/>
            <person name="Vilella A.J."/>
            <person name="Wen J."/>
            <person name="Xie X."/>
            <person name="Zody M.C."/>
            <person name="Baldwin J."/>
            <person name="Bloom T."/>
            <person name="Chin C.W."/>
            <person name="Heiman D."/>
            <person name="Nicol R."/>
            <person name="Nusbaum C."/>
            <person name="Young S."/>
            <person name="Wilkinson J."/>
            <person name="Worley K.C."/>
            <person name="Kovar C.L."/>
            <person name="Muzny D.M."/>
            <person name="Gibbs R.A."/>
            <person name="Cree A."/>
            <person name="Dihn H.H."/>
            <person name="Fowler G."/>
            <person name="Jhangiani S."/>
            <person name="Joshi V."/>
            <person name="Lee S."/>
            <person name="Lewis L.R."/>
            <person name="Nazareth L.V."/>
            <person name="Okwuonu G."/>
            <person name="Santibanez J."/>
            <person name="Warren W.C."/>
            <person name="Mardis E.R."/>
            <person name="Weinstock G.M."/>
            <person name="Wilson R.K."/>
            <person name="Delehaunty K."/>
            <person name="Dooling D."/>
            <person name="Fronik C."/>
            <person name="Fulton L."/>
            <person name="Fulton B."/>
            <person name="Graves T."/>
            <person name="Minx P."/>
            <person name="Sodergren E."/>
            <person name="Birney E."/>
            <person name="Margulies E.H."/>
            <person name="Herrero J."/>
            <person name="Green E.D."/>
            <person name="Haussler D."/>
            <person name="Siepel A."/>
            <person name="Goldman N."/>
            <person name="Pollard K.S."/>
            <person name="Pedersen J.S."/>
            <person name="Lander E.S."/>
            <person name="Kellis M."/>
        </authorList>
    </citation>
    <scope>NUCLEOTIDE SEQUENCE [LARGE SCALE GENOMIC DNA]</scope>
    <source>
        <strain evidence="3">2N</strain>
    </source>
</reference>
<dbReference type="EMBL" id="AAKN02053804">
    <property type="status" value="NOT_ANNOTATED_CDS"/>
    <property type="molecule type" value="Genomic_DNA"/>
</dbReference>
<proteinExistence type="predicted"/>
<keyword evidence="1" id="KW-0732">Signal</keyword>
<dbReference type="Proteomes" id="UP000005447">
    <property type="component" value="Unassembled WGS sequence"/>
</dbReference>
<dbReference type="VEuPathDB" id="HostDB:ENSCPOG00000027134"/>
<evidence type="ECO:0000313" key="2">
    <source>
        <dbReference type="Ensembl" id="ENSCPOP00000016907.2"/>
    </source>
</evidence>
<sequence length="103" mass="11631">MDKVLFVLLLPGAFHLVFFRAQATVLKSKGNCTVDSGPGCRTRKFFTFTDTGGWSHYHNELDCSNQSTFHNMYLGIVKTSTYCCKDQDLCNRDQGKLVNKNAQ</sequence>
<evidence type="ECO:0000256" key="1">
    <source>
        <dbReference type="SAM" id="SignalP"/>
    </source>
</evidence>
<organism evidence="2 3">
    <name type="scientific">Cavia porcellus</name>
    <name type="common">Guinea pig</name>
    <dbReference type="NCBI Taxonomy" id="10141"/>
    <lineage>
        <taxon>Eukaryota</taxon>
        <taxon>Metazoa</taxon>
        <taxon>Chordata</taxon>
        <taxon>Craniata</taxon>
        <taxon>Vertebrata</taxon>
        <taxon>Euteleostomi</taxon>
        <taxon>Mammalia</taxon>
        <taxon>Eutheria</taxon>
        <taxon>Euarchontoglires</taxon>
        <taxon>Glires</taxon>
        <taxon>Rodentia</taxon>
        <taxon>Hystricomorpha</taxon>
        <taxon>Caviidae</taxon>
        <taxon>Cavia</taxon>
    </lineage>
</organism>